<name>A0ABU6JK99_9GAMM</name>
<reference evidence="3 4" key="1">
    <citation type="journal article" date="2017" name="Int. J. Syst. Evol. Microbiol.">
        <title>Brenneria populi subsp. brevivirga subsp. nov. isolated from symptomatic bark of Populus x euramericana canker, and description of Brenneria populi subsp. populi subsp. nov.</title>
        <authorList>
            <person name="Zheng M.H."/>
            <person name="Piao C.G."/>
            <person name="Xue H."/>
            <person name="Guo M.W."/>
            <person name="Li Y."/>
        </authorList>
    </citation>
    <scope>NUCLEOTIDE SEQUENCE [LARGE SCALE GENOMIC DNA]</scope>
    <source>
        <strain evidence="3 4">D9-5</strain>
    </source>
</reference>
<proteinExistence type="inferred from homology"/>
<dbReference type="Proteomes" id="UP001309705">
    <property type="component" value="Unassembled WGS sequence"/>
</dbReference>
<dbReference type="RefSeq" id="WP_327614385.1">
    <property type="nucleotide sequence ID" value="NZ_JAYWTM010000001.1"/>
</dbReference>
<accession>A0ABU6JK99</accession>
<protein>
    <submittedName>
        <fullName evidence="3">Universal stress protein</fullName>
    </submittedName>
</protein>
<dbReference type="CDD" id="cd00293">
    <property type="entry name" value="USP-like"/>
    <property type="match status" value="1"/>
</dbReference>
<dbReference type="InterPro" id="IPR014729">
    <property type="entry name" value="Rossmann-like_a/b/a_fold"/>
</dbReference>
<dbReference type="Pfam" id="PF00582">
    <property type="entry name" value="Usp"/>
    <property type="match status" value="1"/>
</dbReference>
<feature type="domain" description="UspA" evidence="2">
    <location>
        <begin position="1"/>
        <end position="143"/>
    </location>
</feature>
<dbReference type="Gene3D" id="3.40.50.620">
    <property type="entry name" value="HUPs"/>
    <property type="match status" value="1"/>
</dbReference>
<comment type="caution">
    <text evidence="3">The sequence shown here is derived from an EMBL/GenBank/DDBJ whole genome shotgun (WGS) entry which is preliminary data.</text>
</comment>
<evidence type="ECO:0000259" key="2">
    <source>
        <dbReference type="Pfam" id="PF00582"/>
    </source>
</evidence>
<keyword evidence="4" id="KW-1185">Reference proteome</keyword>
<dbReference type="PANTHER" id="PTHR46268">
    <property type="entry name" value="STRESS RESPONSE PROTEIN NHAX"/>
    <property type="match status" value="1"/>
</dbReference>
<dbReference type="InterPro" id="IPR006015">
    <property type="entry name" value="Universal_stress_UspA"/>
</dbReference>
<dbReference type="PANTHER" id="PTHR46268:SF6">
    <property type="entry name" value="UNIVERSAL STRESS PROTEIN UP12"/>
    <property type="match status" value="1"/>
</dbReference>
<gene>
    <name evidence="3" type="ORF">VSX58_00595</name>
</gene>
<comment type="similarity">
    <text evidence="1">Belongs to the universal stress protein A family.</text>
</comment>
<sequence length="143" mass="15680">MYKTILVPVDIEEDELTQNALAHVVKLAKMSDVTTVHLFHALPDASAFLSAYSFGIKEFKNEAVVKADEKLDSLIKTIDLPASRLSFSVSFGTPRDEVLQLAEEIEADLIVVGSRRPDVKTYLLGSNAAAIVRHAKTSVLVVR</sequence>
<dbReference type="PRINTS" id="PR01438">
    <property type="entry name" value="UNVRSLSTRESS"/>
</dbReference>
<dbReference type="EMBL" id="JAYWTM010000001">
    <property type="protein sequence ID" value="MEC5341108.1"/>
    <property type="molecule type" value="Genomic_DNA"/>
</dbReference>
<organism evidence="3 4">
    <name type="scientific">Brenneria populi</name>
    <dbReference type="NCBI Taxonomy" id="1505588"/>
    <lineage>
        <taxon>Bacteria</taxon>
        <taxon>Pseudomonadati</taxon>
        <taxon>Pseudomonadota</taxon>
        <taxon>Gammaproteobacteria</taxon>
        <taxon>Enterobacterales</taxon>
        <taxon>Pectobacteriaceae</taxon>
        <taxon>Brenneria</taxon>
    </lineage>
</organism>
<evidence type="ECO:0000313" key="3">
    <source>
        <dbReference type="EMBL" id="MEC5341108.1"/>
    </source>
</evidence>
<dbReference type="SUPFAM" id="SSF52402">
    <property type="entry name" value="Adenine nucleotide alpha hydrolases-like"/>
    <property type="match status" value="1"/>
</dbReference>
<dbReference type="InterPro" id="IPR006016">
    <property type="entry name" value="UspA"/>
</dbReference>
<evidence type="ECO:0000313" key="4">
    <source>
        <dbReference type="Proteomes" id="UP001309705"/>
    </source>
</evidence>
<evidence type="ECO:0000256" key="1">
    <source>
        <dbReference type="ARBA" id="ARBA00008791"/>
    </source>
</evidence>